<protein>
    <submittedName>
        <fullName evidence="1">Uncharacterized protein</fullName>
    </submittedName>
</protein>
<name>A0ABV1B7D0_9FIRM</name>
<evidence type="ECO:0000313" key="1">
    <source>
        <dbReference type="EMBL" id="MEQ2366112.1"/>
    </source>
</evidence>
<accession>A0ABV1B7D0</accession>
<gene>
    <name evidence="1" type="ORF">WMO25_13630</name>
</gene>
<proteinExistence type="predicted"/>
<dbReference type="EMBL" id="JBBMEK010000207">
    <property type="protein sequence ID" value="MEQ2366112.1"/>
    <property type="molecule type" value="Genomic_DNA"/>
</dbReference>
<keyword evidence="2" id="KW-1185">Reference proteome</keyword>
<evidence type="ECO:0000313" key="2">
    <source>
        <dbReference type="Proteomes" id="UP001469749"/>
    </source>
</evidence>
<dbReference type="Proteomes" id="UP001469749">
    <property type="component" value="Unassembled WGS sequence"/>
</dbReference>
<dbReference type="RefSeq" id="WP_349085753.1">
    <property type="nucleotide sequence ID" value="NZ_JBBMEK010000207.1"/>
</dbReference>
<comment type="caution">
    <text evidence="1">The sequence shown here is derived from an EMBL/GenBank/DDBJ whole genome shotgun (WGS) entry which is preliminary data.</text>
</comment>
<organism evidence="1 2">
    <name type="scientific">Coprococcus intestinihominis</name>
    <dbReference type="NCBI Taxonomy" id="3133154"/>
    <lineage>
        <taxon>Bacteria</taxon>
        <taxon>Bacillati</taxon>
        <taxon>Bacillota</taxon>
        <taxon>Clostridia</taxon>
        <taxon>Lachnospirales</taxon>
        <taxon>Lachnospiraceae</taxon>
        <taxon>Coprococcus</taxon>
    </lineage>
</organism>
<reference evidence="1 2" key="1">
    <citation type="submission" date="2024-03" db="EMBL/GenBank/DDBJ databases">
        <title>Human intestinal bacterial collection.</title>
        <authorList>
            <person name="Pauvert C."/>
            <person name="Hitch T.C.A."/>
            <person name="Clavel T."/>
        </authorList>
    </citation>
    <scope>NUCLEOTIDE SEQUENCE [LARGE SCALE GENOMIC DNA]</scope>
    <source>
        <strain evidence="1 2">CLA-AA-H190</strain>
    </source>
</reference>
<sequence>MSLSEKIQLIYNLDTIEAALNGETDTSLEVAVLSRGYKLTKEEAWSNIITEFMKLADGLETLMPEFYKYIASIQDYNDAMKYTDSDAILPILVTDQNGNSTILWVMAFQMDSYFAAEQPSDGYPMPFAQLYYDESSGYLLGMEIYDLDMSQLEDFELNILQDANEETTELPLEQRIAGYFLKRYANYVGWDNSRNQMDWSYMDYYASLEISNGNEALDLKCYVFIEDCIDAEDHFMLNIKLNREF</sequence>